<dbReference type="GeneID" id="40084045"/>
<name>G1D5W3_9CAUD</name>
<protein>
    <submittedName>
        <fullName evidence="1">Uncharacterized protein</fullName>
    </submittedName>
</protein>
<accession>G1D5W3</accession>
<proteinExistence type="predicted"/>
<dbReference type="RefSeq" id="YP_009608028.1">
    <property type="nucleotide sequence ID" value="NC_041987.1"/>
</dbReference>
<reference evidence="1 2" key="1">
    <citation type="journal article" date="2011" name="PLoS ONE">
        <title>Cluster K Mycobacteriophages: Insights into the Evolutionary Origins of Mycobacteriophage TM4.</title>
        <authorList>
            <person name="Pope W.H."/>
            <person name="Ferreira C.M."/>
            <person name="Jacobs-Sera D."/>
            <person name="Benjamin R.C."/>
            <person name="Davis A.J."/>
            <person name="Dejong R.J."/>
            <person name="Elgin S.C."/>
            <person name="Guilfoile F.R."/>
            <person name="Forsyth M.H."/>
            <person name="Harris A.D."/>
            <person name="Harvey S.E."/>
            <person name="Hughes L.E."/>
            <person name="Hynes P.M."/>
            <person name="Jackson A.S."/>
            <person name="Jalal M.D."/>
            <person name="Macmurray E.A."/>
            <person name="Manley C.M."/>
            <person name="McDonough M.J."/>
            <person name="Mosier J.L."/>
            <person name="Osterbann L.J."/>
            <person name="Rabinowitz H.S."/>
            <person name="Rhyan C.N."/>
            <person name="Russell D.A."/>
            <person name="Saha M.S."/>
            <person name="Shaffer C.D."/>
            <person name="Simon S.E."/>
            <person name="Sims E.F."/>
            <person name="Tovar I.G."/>
            <person name="Weisser E.G."/>
            <person name="Wertz J.T."/>
            <person name="Weston-Hafer K.A."/>
            <person name="Williamson K.E."/>
            <person name="Zhang B."/>
            <person name="Cresawn S.G."/>
            <person name="Jain P."/>
            <person name="Piuri M."/>
            <person name="Jacobs W.R.Jr."/>
            <person name="Hendrix R.W."/>
            <person name="Hatfull G.F."/>
        </authorList>
    </citation>
    <scope>NUCLEOTIDE SEQUENCE [LARGE SCALE GENOMIC DNA]</scope>
    <source>
        <strain evidence="1">SirDuracell</strain>
    </source>
</reference>
<organism evidence="1 2">
    <name type="scientific">Mycobacterium phage SirDuracell</name>
    <dbReference type="NCBI Taxonomy" id="1034116"/>
    <lineage>
        <taxon>Viruses</taxon>
        <taxon>Duplodnaviria</taxon>
        <taxon>Heunggongvirae</taxon>
        <taxon>Uroviricota</taxon>
        <taxon>Caudoviricetes</taxon>
        <taxon>Kostyavirus</taxon>
        <taxon>Kostyavirus sirduracell</taxon>
    </lineage>
</organism>
<keyword evidence="2" id="KW-1185">Reference proteome</keyword>
<sequence length="180" mass="20065">MIEYRCRSGDSCVARTPDGGALVTGPTLCSRCADDIQKCLEQLPHLITALQTMKGTWGGVSYEARVQSSKEPPTPLHLHVVDLIDRINQSIDATEDYRIVDLITQADGVTRALDIRHVHKRASEAVGFQPTWQRRHAPCWECGLPTLGTWVGSDAIQCSNEECLAQCSLDEYTQHCMRNR</sequence>
<dbReference type="KEGG" id="vg:40084045"/>
<evidence type="ECO:0000313" key="1">
    <source>
        <dbReference type="EMBL" id="AEK10163.1"/>
    </source>
</evidence>
<evidence type="ECO:0000313" key="2">
    <source>
        <dbReference type="Proteomes" id="UP000008417"/>
    </source>
</evidence>
<dbReference type="OrthoDB" id="8623at10239"/>
<dbReference type="Proteomes" id="UP000008417">
    <property type="component" value="Segment"/>
</dbReference>
<gene>
    <name evidence="1" type="primary">98</name>
    <name evidence="1" type="ORF">PBI_SIRDURACELL_98</name>
</gene>
<dbReference type="EMBL" id="JF937106">
    <property type="protein sequence ID" value="AEK10163.1"/>
    <property type="molecule type" value="Genomic_DNA"/>
</dbReference>